<protein>
    <submittedName>
        <fullName evidence="2">Putative 5-oxoprolinase protein</fullName>
    </submittedName>
</protein>
<dbReference type="RefSeq" id="XP_007911604.1">
    <property type="nucleotide sequence ID" value="XM_007913413.1"/>
</dbReference>
<organism evidence="2 3">
    <name type="scientific">Phaeoacremonium minimum (strain UCR-PA7)</name>
    <name type="common">Esca disease fungus</name>
    <name type="synonym">Togninia minima</name>
    <dbReference type="NCBI Taxonomy" id="1286976"/>
    <lineage>
        <taxon>Eukaryota</taxon>
        <taxon>Fungi</taxon>
        <taxon>Dikarya</taxon>
        <taxon>Ascomycota</taxon>
        <taxon>Pezizomycotina</taxon>
        <taxon>Sordariomycetes</taxon>
        <taxon>Sordariomycetidae</taxon>
        <taxon>Togniniales</taxon>
        <taxon>Togniniaceae</taxon>
        <taxon>Phaeoacremonium</taxon>
    </lineage>
</organism>
<dbReference type="GO" id="GO:0006749">
    <property type="term" value="P:glutathione metabolic process"/>
    <property type="evidence" value="ECO:0007669"/>
    <property type="project" value="TreeGrafter"/>
</dbReference>
<dbReference type="PANTHER" id="PTHR11365:SF2">
    <property type="entry name" value="5-OXOPROLINASE"/>
    <property type="match status" value="1"/>
</dbReference>
<dbReference type="GO" id="GO:0005829">
    <property type="term" value="C:cytosol"/>
    <property type="evidence" value="ECO:0007669"/>
    <property type="project" value="TreeGrafter"/>
</dbReference>
<dbReference type="AlphaFoldDB" id="R8BW78"/>
<dbReference type="OrthoDB" id="5244514at2759"/>
<dbReference type="PANTHER" id="PTHR11365">
    <property type="entry name" value="5-OXOPROLINASE RELATED"/>
    <property type="match status" value="1"/>
</dbReference>
<gene>
    <name evidence="2" type="ORF">UCRPA7_821</name>
</gene>
<dbReference type="InterPro" id="IPR003692">
    <property type="entry name" value="Hydantoinase_B"/>
</dbReference>
<dbReference type="HOGENOM" id="CLU_1005381_0_0_1"/>
<feature type="domain" description="Hydantoinase B/oxoprolinase" evidence="1">
    <location>
        <begin position="135"/>
        <end position="274"/>
    </location>
</feature>
<evidence type="ECO:0000313" key="3">
    <source>
        <dbReference type="Proteomes" id="UP000014074"/>
    </source>
</evidence>
<keyword evidence="3" id="KW-1185">Reference proteome</keyword>
<dbReference type="EMBL" id="KB932817">
    <property type="protein sequence ID" value="EOO03636.1"/>
    <property type="molecule type" value="Genomic_DNA"/>
</dbReference>
<accession>R8BW78</accession>
<dbReference type="GO" id="GO:0017168">
    <property type="term" value="F:5-oxoprolinase (ATP-hydrolyzing) activity"/>
    <property type="evidence" value="ECO:0007669"/>
    <property type="project" value="TreeGrafter"/>
</dbReference>
<dbReference type="GeneID" id="19329041"/>
<reference evidence="3" key="1">
    <citation type="journal article" date="2013" name="Genome Announc.">
        <title>Draft genome sequence of the ascomycete Phaeoacremonium aleophilum strain UCR-PA7, a causal agent of the esca disease complex in grapevines.</title>
        <authorList>
            <person name="Blanco-Ulate B."/>
            <person name="Rolshausen P."/>
            <person name="Cantu D."/>
        </authorList>
    </citation>
    <scope>NUCLEOTIDE SEQUENCE [LARGE SCALE GENOMIC DNA]</scope>
    <source>
        <strain evidence="3">UCR-PA7</strain>
    </source>
</reference>
<evidence type="ECO:0000259" key="1">
    <source>
        <dbReference type="Pfam" id="PF02538"/>
    </source>
</evidence>
<dbReference type="InterPro" id="IPR045079">
    <property type="entry name" value="Oxoprolinase-like"/>
</dbReference>
<sequence length="277" mass="30202">MLEKPASYPGCTGTRTWSDNVSDLKAQIAANTKGIRLIKDSIKEYGLATVQKYMAGIQNNAEKVVRSLLRRVHDQFSGLPLEAEDNMDDGSVLKLKIKIDRESGSATFDFTGTSKEVYGNLNAPRAITFSAIIYTIAGGAGAGPDWVGQSGVHVHMTNTRITDPESLERRYPCILWEFGLRRGSGGKGLYPGGDGCVRHIEFRRDVEVSVLSERRIVRPFGLRGGGAGLPGENIWIRTDEYGTREVNLGGKNTCHMKKGDRIIIRSPGGGAYGKIEA</sequence>
<dbReference type="eggNOG" id="KOG1939">
    <property type="taxonomic scope" value="Eukaryota"/>
</dbReference>
<dbReference type="KEGG" id="tmn:UCRPA7_821"/>
<dbReference type="Pfam" id="PF02538">
    <property type="entry name" value="Hydantoinase_B"/>
    <property type="match status" value="1"/>
</dbReference>
<proteinExistence type="predicted"/>
<name>R8BW78_PHAM7</name>
<dbReference type="Proteomes" id="UP000014074">
    <property type="component" value="Unassembled WGS sequence"/>
</dbReference>
<evidence type="ECO:0000313" key="2">
    <source>
        <dbReference type="EMBL" id="EOO03636.1"/>
    </source>
</evidence>